<dbReference type="GO" id="GO:0006915">
    <property type="term" value="P:apoptotic process"/>
    <property type="evidence" value="ECO:0007669"/>
    <property type="project" value="UniProtKB-KW"/>
</dbReference>
<sequence>MLRPRSAVLLLAAATASRFALSAAAKGLPSTYPHDYGEPTGPYSPEWQPYFQVTDALPGVDFVLPTSYAGNIGVQRTGHANNTLFFWGFEHQDGSLAAAAGENSDAPWAVWLQGGPGTSSLVGLTTENGPILLKPGTRKTFKKNEYAWSNLVDYIWVDNPVGVGFSTSDAHGYAADEEQVASDFVGFLDNLVKVFPSLATRPLFITGESYAGRYIPYIVKHLFSMRNPPVKLSKMVVGDPAFGSLAEFRVMPTLTLLATYPQIIGYDTRVYDYFKTRSHNCKLYINLTYPQKGGHFPPIDLTAGASADSEQDHLAFEDLDSENALAVMDMLGLPGHGVAAAAARHLAQARRGAGTTAQNDIVGREEWLAQAARSSGANSQYGCNVWKEMIDYAANYTFPWSQYKHTNVTFFDVPDALYPPPYDKPTFFFRDAEVVKTLHAPQSFKYSSSMKYPWNSKKDGKDHSPEPMTFFNELATNATQHGVHIVTYVGNDDGISPHFGTEVTIQNTTFGGVQGFTRKPGTSWYNDSGAWAGIVHQERNWTYALVYGAGHEVPEGQPGSAYTFFREFVLGSNRTGLVVTEGGSTSVVGGENPTLQQTAIPGQHAIYYGSSKTEGSTVWPRETIAAFQSHIGQIPVTGTDAIKPIETSGGRREEVGVPSP</sequence>
<comment type="caution">
    <text evidence="15">The sequence shown here is derived from an EMBL/GenBank/DDBJ whole genome shotgun (WGS) entry which is preliminary data.</text>
</comment>
<dbReference type="PANTHER" id="PTHR11802:SF190">
    <property type="entry name" value="PHEROMONE-PROCESSING CARBOXYPEPTIDASE KEX1"/>
    <property type="match status" value="1"/>
</dbReference>
<keyword evidence="7" id="KW-0053">Apoptosis</keyword>
<evidence type="ECO:0000256" key="13">
    <source>
        <dbReference type="ARBA" id="ARBA00023180"/>
    </source>
</evidence>
<evidence type="ECO:0000256" key="3">
    <source>
        <dbReference type="ARBA" id="ARBA00009431"/>
    </source>
</evidence>
<evidence type="ECO:0000256" key="2">
    <source>
        <dbReference type="ARBA" id="ARBA00004393"/>
    </source>
</evidence>
<keyword evidence="13" id="KW-0325">Glycoprotein</keyword>
<evidence type="ECO:0000256" key="6">
    <source>
        <dbReference type="ARBA" id="ARBA00022692"/>
    </source>
</evidence>
<evidence type="ECO:0000256" key="12">
    <source>
        <dbReference type="ARBA" id="ARBA00023136"/>
    </source>
</evidence>
<comment type="catalytic activity">
    <reaction evidence="1">
        <text>Preferential release of a C-terminal arginine or lysine residue.</text>
        <dbReference type="EC" id="3.4.16.6"/>
    </reaction>
</comment>
<protein>
    <recommendedName>
        <fullName evidence="14">Carboxypeptidase</fullName>
        <ecNumber evidence="14">3.4.16.-</ecNumber>
    </recommendedName>
</protein>
<dbReference type="GO" id="GO:0005794">
    <property type="term" value="C:Golgi apparatus"/>
    <property type="evidence" value="ECO:0007669"/>
    <property type="project" value="UniProtKB-SubCell"/>
</dbReference>
<keyword evidence="8 14" id="KW-0732">Signal</keyword>
<dbReference type="PANTHER" id="PTHR11802">
    <property type="entry name" value="SERINE PROTEASE FAMILY S10 SERINE CARBOXYPEPTIDASE"/>
    <property type="match status" value="1"/>
</dbReference>
<comment type="subcellular location">
    <subcellularLocation>
        <location evidence="2">Golgi apparatus</location>
        <location evidence="2">trans-Golgi network membrane</location>
        <topology evidence="2">Single-pass type I membrane protein</topology>
    </subcellularLocation>
</comment>
<dbReference type="GO" id="GO:0006508">
    <property type="term" value="P:proteolysis"/>
    <property type="evidence" value="ECO:0007669"/>
    <property type="project" value="UniProtKB-KW"/>
</dbReference>
<dbReference type="EMBL" id="BPQB01000123">
    <property type="protein sequence ID" value="GJE99869.1"/>
    <property type="molecule type" value="Genomic_DNA"/>
</dbReference>
<feature type="chain" id="PRO_5040544808" description="Carboxypeptidase" evidence="14">
    <location>
        <begin position="25"/>
        <end position="660"/>
    </location>
</feature>
<keyword evidence="6" id="KW-0812">Transmembrane</keyword>
<dbReference type="InterPro" id="IPR001563">
    <property type="entry name" value="Peptidase_S10"/>
</dbReference>
<dbReference type="PRINTS" id="PR00724">
    <property type="entry name" value="CRBOXYPTASEC"/>
</dbReference>
<dbReference type="SUPFAM" id="SSF53474">
    <property type="entry name" value="alpha/beta-Hydrolases"/>
    <property type="match status" value="1"/>
</dbReference>
<evidence type="ECO:0000256" key="11">
    <source>
        <dbReference type="ARBA" id="ARBA00023034"/>
    </source>
</evidence>
<keyword evidence="10" id="KW-1133">Transmembrane helix</keyword>
<evidence type="ECO:0000256" key="7">
    <source>
        <dbReference type="ARBA" id="ARBA00022703"/>
    </source>
</evidence>
<proteinExistence type="inferred from homology"/>
<evidence type="ECO:0000313" key="16">
    <source>
        <dbReference type="Proteomes" id="UP000703269"/>
    </source>
</evidence>
<accession>A0A9P3GSW8</accession>
<name>A0A9P3GSW8_9APHY</name>
<evidence type="ECO:0000256" key="10">
    <source>
        <dbReference type="ARBA" id="ARBA00022989"/>
    </source>
</evidence>
<keyword evidence="4 14" id="KW-0121">Carboxypeptidase</keyword>
<evidence type="ECO:0000256" key="4">
    <source>
        <dbReference type="ARBA" id="ARBA00022645"/>
    </source>
</evidence>
<keyword evidence="11" id="KW-0333">Golgi apparatus</keyword>
<evidence type="ECO:0000313" key="15">
    <source>
        <dbReference type="EMBL" id="GJE99869.1"/>
    </source>
</evidence>
<dbReference type="PROSITE" id="PS00131">
    <property type="entry name" value="CARBOXYPEPT_SER_SER"/>
    <property type="match status" value="1"/>
</dbReference>
<reference evidence="15 16" key="1">
    <citation type="submission" date="2021-08" db="EMBL/GenBank/DDBJ databases">
        <title>Draft Genome Sequence of Phanerochaete sordida strain YK-624.</title>
        <authorList>
            <person name="Mori T."/>
            <person name="Dohra H."/>
            <person name="Suzuki T."/>
            <person name="Kawagishi H."/>
            <person name="Hirai H."/>
        </authorList>
    </citation>
    <scope>NUCLEOTIDE SEQUENCE [LARGE SCALE GENOMIC DNA]</scope>
    <source>
        <strain evidence="15 16">YK-624</strain>
    </source>
</reference>
<dbReference type="OrthoDB" id="443318at2759"/>
<dbReference type="Proteomes" id="UP000703269">
    <property type="component" value="Unassembled WGS sequence"/>
</dbReference>
<dbReference type="InterPro" id="IPR018202">
    <property type="entry name" value="Ser_caboxypep_ser_AS"/>
</dbReference>
<keyword evidence="9 14" id="KW-0378">Hydrolase</keyword>
<keyword evidence="12" id="KW-0472">Membrane</keyword>
<dbReference type="Pfam" id="PF00450">
    <property type="entry name" value="Peptidase_S10"/>
    <property type="match status" value="1"/>
</dbReference>
<evidence type="ECO:0000256" key="5">
    <source>
        <dbReference type="ARBA" id="ARBA00022670"/>
    </source>
</evidence>
<gene>
    <name evidence="15" type="ORF">PsYK624_161430</name>
</gene>
<dbReference type="GO" id="GO:0004185">
    <property type="term" value="F:serine-type carboxypeptidase activity"/>
    <property type="evidence" value="ECO:0007669"/>
    <property type="project" value="UniProtKB-UniRule"/>
</dbReference>
<dbReference type="EC" id="3.4.16.-" evidence="14"/>
<feature type="signal peptide" evidence="14">
    <location>
        <begin position="1"/>
        <end position="24"/>
    </location>
</feature>
<dbReference type="InterPro" id="IPR029058">
    <property type="entry name" value="AB_hydrolase_fold"/>
</dbReference>
<dbReference type="AlphaFoldDB" id="A0A9P3GSW8"/>
<evidence type="ECO:0000256" key="1">
    <source>
        <dbReference type="ARBA" id="ARBA00001003"/>
    </source>
</evidence>
<evidence type="ECO:0000256" key="9">
    <source>
        <dbReference type="ARBA" id="ARBA00022801"/>
    </source>
</evidence>
<dbReference type="Gene3D" id="3.40.50.1820">
    <property type="entry name" value="alpha/beta hydrolase"/>
    <property type="match status" value="1"/>
</dbReference>
<evidence type="ECO:0000256" key="8">
    <source>
        <dbReference type="ARBA" id="ARBA00022729"/>
    </source>
</evidence>
<evidence type="ECO:0000256" key="14">
    <source>
        <dbReference type="RuleBase" id="RU361156"/>
    </source>
</evidence>
<comment type="similarity">
    <text evidence="3 14">Belongs to the peptidase S10 family.</text>
</comment>
<organism evidence="15 16">
    <name type="scientific">Phanerochaete sordida</name>
    <dbReference type="NCBI Taxonomy" id="48140"/>
    <lineage>
        <taxon>Eukaryota</taxon>
        <taxon>Fungi</taxon>
        <taxon>Dikarya</taxon>
        <taxon>Basidiomycota</taxon>
        <taxon>Agaricomycotina</taxon>
        <taxon>Agaricomycetes</taxon>
        <taxon>Polyporales</taxon>
        <taxon>Phanerochaetaceae</taxon>
        <taxon>Phanerochaete</taxon>
    </lineage>
</organism>
<keyword evidence="16" id="KW-1185">Reference proteome</keyword>
<keyword evidence="5 14" id="KW-0645">Protease</keyword>